<accession>A0A915JNM9</accession>
<protein>
    <submittedName>
        <fullName evidence="3">Uncharacterized protein</fullName>
    </submittedName>
</protein>
<evidence type="ECO:0000313" key="3">
    <source>
        <dbReference type="WBParaSite" id="nRc.2.0.1.t27551-RA"/>
    </source>
</evidence>
<keyword evidence="2" id="KW-1185">Reference proteome</keyword>
<evidence type="ECO:0000256" key="1">
    <source>
        <dbReference type="SAM" id="Coils"/>
    </source>
</evidence>
<dbReference type="WBParaSite" id="nRc.2.0.1.t27551-RA">
    <property type="protein sequence ID" value="nRc.2.0.1.t27551-RA"/>
    <property type="gene ID" value="nRc.2.0.1.g27551"/>
</dbReference>
<dbReference type="Proteomes" id="UP000887565">
    <property type="component" value="Unplaced"/>
</dbReference>
<keyword evidence="1" id="KW-0175">Coiled coil</keyword>
<sequence length="230" mass="26435">MTHLTRSTTLDVDGNRYKLSAVYEPSAKSTENFSKIIDQILFNERENKESCKILAEKLMKIAKRKARMTLELKAKLRKTYDLKLGNKNAEDELRRILANASVAYAPILDPEFVLKTLGNVLNRQYAAVENGRRKLEDLKSQLKEETTTINQKRAAAPADEEKRIIKREVEGVDWKTAEEKGEKSGKILLEELIKIEKEWLKDLDAQLGYVRHHVLKTYPILGQSMSHNLL</sequence>
<feature type="coiled-coil region" evidence="1">
    <location>
        <begin position="121"/>
        <end position="155"/>
    </location>
</feature>
<dbReference type="AlphaFoldDB" id="A0A915JNM9"/>
<name>A0A915JNM9_ROMCU</name>
<evidence type="ECO:0000313" key="2">
    <source>
        <dbReference type="Proteomes" id="UP000887565"/>
    </source>
</evidence>
<proteinExistence type="predicted"/>
<organism evidence="2 3">
    <name type="scientific">Romanomermis culicivorax</name>
    <name type="common">Nematode worm</name>
    <dbReference type="NCBI Taxonomy" id="13658"/>
    <lineage>
        <taxon>Eukaryota</taxon>
        <taxon>Metazoa</taxon>
        <taxon>Ecdysozoa</taxon>
        <taxon>Nematoda</taxon>
        <taxon>Enoplea</taxon>
        <taxon>Dorylaimia</taxon>
        <taxon>Mermithida</taxon>
        <taxon>Mermithoidea</taxon>
        <taxon>Mermithidae</taxon>
        <taxon>Romanomermis</taxon>
    </lineage>
</organism>
<reference evidence="3" key="1">
    <citation type="submission" date="2022-11" db="UniProtKB">
        <authorList>
            <consortium name="WormBaseParasite"/>
        </authorList>
    </citation>
    <scope>IDENTIFICATION</scope>
</reference>